<gene>
    <name evidence="4" type="primary">rhgT</name>
    <name evidence="5" type="ORF">DW927_16660</name>
    <name evidence="4" type="ORF">ERS852572_01119</name>
</gene>
<protein>
    <submittedName>
        <fullName evidence="5">GDSL family lipase</fullName>
    </submittedName>
    <submittedName>
        <fullName evidence="4">Rhamnogalacturonan acetylesterase rhgT</fullName>
        <ecNumber evidence="4">3.1.1.-</ecNumber>
    </submittedName>
</protein>
<dbReference type="Gene3D" id="3.40.50.1110">
    <property type="entry name" value="SGNH hydrolase"/>
    <property type="match status" value="1"/>
</dbReference>
<dbReference type="STRING" id="166486.ERS852572_01119"/>
<name>A0A173SP61_9FIRM</name>
<reference evidence="4 6" key="1">
    <citation type="submission" date="2015-09" db="EMBL/GenBank/DDBJ databases">
        <authorList>
            <consortium name="Pathogen Informatics"/>
        </authorList>
    </citation>
    <scope>NUCLEOTIDE SEQUENCE [LARGE SCALE GENOMIC DNA]</scope>
    <source>
        <strain evidence="4 6">2789STDY5834960</strain>
    </source>
</reference>
<dbReference type="GO" id="GO:0016787">
    <property type="term" value="F:hydrolase activity"/>
    <property type="evidence" value="ECO:0007669"/>
    <property type="project" value="UniProtKB-KW"/>
</dbReference>
<reference evidence="5 7" key="2">
    <citation type="submission" date="2018-08" db="EMBL/GenBank/DDBJ databases">
        <title>A genome reference for cultivated species of the human gut microbiota.</title>
        <authorList>
            <person name="Zou Y."/>
            <person name="Xue W."/>
            <person name="Luo G."/>
        </authorList>
    </citation>
    <scope>NUCLEOTIDE SEQUENCE [LARGE SCALE GENOMIC DNA]</scope>
    <source>
        <strain evidence="5 7">AM43-11</strain>
    </source>
</reference>
<keyword evidence="2 4" id="KW-0378">Hydrolase</keyword>
<dbReference type="RefSeq" id="WP_006856021.1">
    <property type="nucleotide sequence ID" value="NZ_CABIYH010000007.1"/>
</dbReference>
<accession>A0A173SP61</accession>
<evidence type="ECO:0000256" key="2">
    <source>
        <dbReference type="ARBA" id="ARBA00022801"/>
    </source>
</evidence>
<dbReference type="PANTHER" id="PTHR43695:SF1">
    <property type="entry name" value="RHAMNOGALACTURONAN ACETYLESTERASE"/>
    <property type="match status" value="1"/>
</dbReference>
<dbReference type="AlphaFoldDB" id="A0A173SP61"/>
<dbReference type="InterPro" id="IPR037459">
    <property type="entry name" value="RhgT-like"/>
</dbReference>
<dbReference type="Pfam" id="PF13472">
    <property type="entry name" value="Lipase_GDSL_2"/>
    <property type="match status" value="1"/>
</dbReference>
<dbReference type="OrthoDB" id="9807041at2"/>
<evidence type="ECO:0000313" key="7">
    <source>
        <dbReference type="Proteomes" id="UP000284465"/>
    </source>
</evidence>
<evidence type="ECO:0000313" key="6">
    <source>
        <dbReference type="Proteomes" id="UP000095350"/>
    </source>
</evidence>
<dbReference type="CDD" id="cd01821">
    <property type="entry name" value="Rhamnogalacturan_acetylesterase_like"/>
    <property type="match status" value="1"/>
</dbReference>
<comment type="similarity">
    <text evidence="1">Belongs to the 'GDSL' lipolytic enzyme family.</text>
</comment>
<dbReference type="SUPFAM" id="SSF52266">
    <property type="entry name" value="SGNH hydrolase"/>
    <property type="match status" value="1"/>
</dbReference>
<dbReference type="PaxDb" id="166486-ERS852572_01119"/>
<dbReference type="EC" id="3.1.1.-" evidence="4"/>
<evidence type="ECO:0000256" key="1">
    <source>
        <dbReference type="ARBA" id="ARBA00008668"/>
    </source>
</evidence>
<evidence type="ECO:0000313" key="4">
    <source>
        <dbReference type="EMBL" id="CUM92484.1"/>
    </source>
</evidence>
<sequence length="228" mass="25971">MATIFWAGDSTVQYNDILTFPQTGIGQVMNLFLKPEVRVENHAKNGRSTKSFIDESRLTPIYDKITAGDFLFIQFGHNDEKKNDPQRYTDPYSDYMVNLEKFVNAARNKGAWPVFITPLERRCFIDEEHLDIGEHTDYVAAMKQTAENLNVPLIDLYSMSRAEMRKAGAEKTKEWYMHLPAGVYPSHMDGLTDNTHLKYMGAVVYAGCIARGLKELGGIYSDLLVAWE</sequence>
<organism evidence="4 6">
    <name type="scientific">Roseburia intestinalis</name>
    <dbReference type="NCBI Taxonomy" id="166486"/>
    <lineage>
        <taxon>Bacteria</taxon>
        <taxon>Bacillati</taxon>
        <taxon>Bacillota</taxon>
        <taxon>Clostridia</taxon>
        <taxon>Lachnospirales</taxon>
        <taxon>Lachnospiraceae</taxon>
        <taxon>Roseburia</taxon>
    </lineage>
</organism>
<evidence type="ECO:0000313" key="5">
    <source>
        <dbReference type="EMBL" id="RHA64860.1"/>
    </source>
</evidence>
<dbReference type="Proteomes" id="UP000095350">
    <property type="component" value="Unassembled WGS sequence"/>
</dbReference>
<feature type="domain" description="SGNH hydrolase-type esterase" evidence="3">
    <location>
        <begin position="8"/>
        <end position="168"/>
    </location>
</feature>
<dbReference type="EMBL" id="QSFP01000026">
    <property type="protein sequence ID" value="RHA64860.1"/>
    <property type="molecule type" value="Genomic_DNA"/>
</dbReference>
<dbReference type="InterPro" id="IPR013830">
    <property type="entry name" value="SGNH_hydro"/>
</dbReference>
<evidence type="ECO:0000259" key="3">
    <source>
        <dbReference type="Pfam" id="PF13472"/>
    </source>
</evidence>
<dbReference type="PANTHER" id="PTHR43695">
    <property type="entry name" value="PUTATIVE (AFU_ORTHOLOGUE AFUA_2G17250)-RELATED"/>
    <property type="match status" value="1"/>
</dbReference>
<dbReference type="GeneID" id="61433115"/>
<dbReference type="Proteomes" id="UP000284465">
    <property type="component" value="Unassembled WGS sequence"/>
</dbReference>
<proteinExistence type="inferred from homology"/>
<dbReference type="InterPro" id="IPR036514">
    <property type="entry name" value="SGNH_hydro_sf"/>
</dbReference>
<dbReference type="EMBL" id="CYXZ01000007">
    <property type="protein sequence ID" value="CUM92484.1"/>
    <property type="molecule type" value="Genomic_DNA"/>
</dbReference>